<name>A0A8J2ZHI0_9RHOB</name>
<dbReference type="Proteomes" id="UP000617145">
    <property type="component" value="Unassembled WGS sequence"/>
</dbReference>
<accession>A0A8J2ZHI0</accession>
<evidence type="ECO:0000313" key="1">
    <source>
        <dbReference type="EMBL" id="GGG65018.1"/>
    </source>
</evidence>
<reference evidence="1" key="2">
    <citation type="submission" date="2020-09" db="EMBL/GenBank/DDBJ databases">
        <authorList>
            <person name="Sun Q."/>
            <person name="Zhou Y."/>
        </authorList>
    </citation>
    <scope>NUCLEOTIDE SEQUENCE</scope>
    <source>
        <strain evidence="1">CGMCC 1.15762</strain>
    </source>
</reference>
<comment type="caution">
    <text evidence="1">The sequence shown here is derived from an EMBL/GenBank/DDBJ whole genome shotgun (WGS) entry which is preliminary data.</text>
</comment>
<gene>
    <name evidence="1" type="ORF">GCM10011415_09700</name>
</gene>
<sequence>MSELENALIVHVFGETDFASITYPKSAFRGESQISGTPQAEIITKTIGALLGHDSWSSLREKRSPAGASYEEALSESLKVLVDGSDDVDFALKNDYNIVMLGLFRGVDTESETGEEEKVFALHGLGVSRTSSVDEEVHAGLARDGVIAAAPLFRQHIATGALSRSGIVAEILADLDAPETAEDSEGEEPLPNMVAFHDTVTEKGLETVILCACDADRAAAASDPDLPLVVGLVTAIVPTPFGPVGYWVWQIAPDQPYGFVQEQFIDPTDLPDAGYDRLKASGELRFLLVDRTTRLSVRSAQLDAKALGLEAFETGAIAAARLSDEDDFAEACAWVMDNYDAVDFLDHTGR</sequence>
<keyword evidence="2" id="KW-1185">Reference proteome</keyword>
<dbReference type="RefSeq" id="WP_188789048.1">
    <property type="nucleotide sequence ID" value="NZ_BMJV01000001.1"/>
</dbReference>
<proteinExistence type="predicted"/>
<dbReference type="AlphaFoldDB" id="A0A8J2ZHI0"/>
<organism evidence="1 2">
    <name type="scientific">Salipiger pallidus</name>
    <dbReference type="NCBI Taxonomy" id="1775170"/>
    <lineage>
        <taxon>Bacteria</taxon>
        <taxon>Pseudomonadati</taxon>
        <taxon>Pseudomonadota</taxon>
        <taxon>Alphaproteobacteria</taxon>
        <taxon>Rhodobacterales</taxon>
        <taxon>Roseobacteraceae</taxon>
        <taxon>Salipiger</taxon>
    </lineage>
</organism>
<reference evidence="1" key="1">
    <citation type="journal article" date="2014" name="Int. J. Syst. Evol. Microbiol.">
        <title>Complete genome sequence of Corynebacterium casei LMG S-19264T (=DSM 44701T), isolated from a smear-ripened cheese.</title>
        <authorList>
            <consortium name="US DOE Joint Genome Institute (JGI-PGF)"/>
            <person name="Walter F."/>
            <person name="Albersmeier A."/>
            <person name="Kalinowski J."/>
            <person name="Ruckert C."/>
        </authorList>
    </citation>
    <scope>NUCLEOTIDE SEQUENCE</scope>
    <source>
        <strain evidence="1">CGMCC 1.15762</strain>
    </source>
</reference>
<evidence type="ECO:0000313" key="2">
    <source>
        <dbReference type="Proteomes" id="UP000617145"/>
    </source>
</evidence>
<dbReference type="EMBL" id="BMJV01000001">
    <property type="protein sequence ID" value="GGG65018.1"/>
    <property type="molecule type" value="Genomic_DNA"/>
</dbReference>
<protein>
    <submittedName>
        <fullName evidence="1">Uncharacterized protein</fullName>
    </submittedName>
</protein>